<keyword evidence="3" id="KW-1185">Reference proteome</keyword>
<gene>
    <name evidence="2" type="ORF">JI435_304160</name>
</gene>
<evidence type="ECO:0000313" key="3">
    <source>
        <dbReference type="Proteomes" id="UP000663193"/>
    </source>
</evidence>
<evidence type="ECO:0000256" key="1">
    <source>
        <dbReference type="SAM" id="Phobius"/>
    </source>
</evidence>
<reference evidence="3" key="1">
    <citation type="journal article" date="2021" name="BMC Genomics">
        <title>Chromosome-level genome assembly and manually-curated proteome of model necrotroph Parastagonospora nodorum Sn15 reveals a genome-wide trove of candidate effector homologs, and redundancy of virulence-related functions within an accessory chromosome.</title>
        <authorList>
            <person name="Bertazzoni S."/>
            <person name="Jones D.A.B."/>
            <person name="Phan H.T."/>
            <person name="Tan K.-C."/>
            <person name="Hane J.K."/>
        </authorList>
    </citation>
    <scope>NUCLEOTIDE SEQUENCE [LARGE SCALE GENOMIC DNA]</scope>
    <source>
        <strain evidence="3">SN15 / ATCC MYA-4574 / FGSC 10173)</strain>
    </source>
</reference>
<evidence type="ECO:0000313" key="2">
    <source>
        <dbReference type="EMBL" id="QRD05542.1"/>
    </source>
</evidence>
<dbReference type="Proteomes" id="UP000663193">
    <property type="component" value="Chromosome 19"/>
</dbReference>
<keyword evidence="1" id="KW-0812">Transmembrane</keyword>
<dbReference type="EMBL" id="CP069041">
    <property type="protein sequence ID" value="QRD05542.1"/>
    <property type="molecule type" value="Genomic_DNA"/>
</dbReference>
<proteinExistence type="predicted"/>
<name>A0A7U2I960_PHANO</name>
<protein>
    <submittedName>
        <fullName evidence="2">Uncharacterized protein</fullName>
    </submittedName>
</protein>
<organism evidence="2 3">
    <name type="scientific">Phaeosphaeria nodorum (strain SN15 / ATCC MYA-4574 / FGSC 10173)</name>
    <name type="common">Glume blotch fungus</name>
    <name type="synonym">Parastagonospora nodorum</name>
    <dbReference type="NCBI Taxonomy" id="321614"/>
    <lineage>
        <taxon>Eukaryota</taxon>
        <taxon>Fungi</taxon>
        <taxon>Dikarya</taxon>
        <taxon>Ascomycota</taxon>
        <taxon>Pezizomycotina</taxon>
        <taxon>Dothideomycetes</taxon>
        <taxon>Pleosporomycetidae</taxon>
        <taxon>Pleosporales</taxon>
        <taxon>Pleosporineae</taxon>
        <taxon>Phaeosphaeriaceae</taxon>
        <taxon>Parastagonospora</taxon>
    </lineage>
</organism>
<dbReference type="VEuPathDB" id="FungiDB:JI435_304160"/>
<keyword evidence="1" id="KW-1133">Transmembrane helix</keyword>
<feature type="transmembrane region" description="Helical" evidence="1">
    <location>
        <begin position="15"/>
        <end position="33"/>
    </location>
</feature>
<accession>A0A7U2I960</accession>
<dbReference type="OrthoDB" id="4492972at2759"/>
<keyword evidence="1" id="KW-0472">Membrane</keyword>
<dbReference type="AlphaFoldDB" id="A0A7U2I960"/>
<sequence length="78" mass="8841">MTDQANEHIASKYRYELLFGAWMLVTGATFLKISKQPYSSRLKTEQYESIFKGTSLGAILFGIGMTPTRSGARRFRTN</sequence>